<dbReference type="EMBL" id="JAPHQB010000011">
    <property type="protein sequence ID" value="MCX2801778.1"/>
    <property type="molecule type" value="Genomic_DNA"/>
</dbReference>
<gene>
    <name evidence="1" type="ORF">OQJ68_08265</name>
</gene>
<name>A0AB35HW42_MICTH</name>
<evidence type="ECO:0000313" key="2">
    <source>
        <dbReference type="Proteomes" id="UP001209730"/>
    </source>
</evidence>
<dbReference type="RefSeq" id="WP_082817432.1">
    <property type="nucleotide sequence ID" value="NZ_CP014864.1"/>
</dbReference>
<dbReference type="Proteomes" id="UP001209730">
    <property type="component" value="Unassembled WGS sequence"/>
</dbReference>
<dbReference type="AlphaFoldDB" id="A0AB35HW42"/>
<organism evidence="1 2">
    <name type="scientific">Microbulbifer thermotolerans</name>
    <dbReference type="NCBI Taxonomy" id="252514"/>
    <lineage>
        <taxon>Bacteria</taxon>
        <taxon>Pseudomonadati</taxon>
        <taxon>Pseudomonadota</taxon>
        <taxon>Gammaproteobacteria</taxon>
        <taxon>Cellvibrionales</taxon>
        <taxon>Microbulbiferaceae</taxon>
        <taxon>Microbulbifer</taxon>
    </lineage>
</organism>
<comment type="caution">
    <text evidence="1">The sequence shown here is derived from an EMBL/GenBank/DDBJ whole genome shotgun (WGS) entry which is preliminary data.</text>
</comment>
<evidence type="ECO:0000313" key="1">
    <source>
        <dbReference type="EMBL" id="MCX2801778.1"/>
    </source>
</evidence>
<proteinExistence type="predicted"/>
<accession>A0AB35HW42</accession>
<reference evidence="1" key="1">
    <citation type="submission" date="2022-11" db="EMBL/GenBank/DDBJ databases">
        <title>Chitin-degrading and fungicidal potential of chitinolytic bacterial strains from marine environment of the Pacific Ocean regions.</title>
        <authorList>
            <person name="Pentekhina I."/>
            <person name="Nedashkovskaya O."/>
            <person name="Seitkalieva A."/>
            <person name="Podvolotskaya A."/>
            <person name="Tekutyeva L."/>
            <person name="Balabanova L."/>
        </authorList>
    </citation>
    <scope>NUCLEOTIDE SEQUENCE</scope>
    <source>
        <strain evidence="1">KMM 6838</strain>
    </source>
</reference>
<sequence>MKKLITTFLFPIAASAADLETKSFLVSIKSNCGEGDVSCNQLIYKGTSKKSGNTITLKGSSWHTLCSDGVTPCRFLGYKFKNGNITYYVHQDGLLEVVHDRGKILVSEQGKWQE</sequence>
<protein>
    <submittedName>
        <fullName evidence="1">Uncharacterized protein</fullName>
    </submittedName>
</protein>
<dbReference type="GeneID" id="76609625"/>